<reference evidence="1 2" key="1">
    <citation type="submission" date="2020-09" db="EMBL/GenBank/DDBJ databases">
        <title>De no assembly of potato wild relative species, Solanum commersonii.</title>
        <authorList>
            <person name="Cho K."/>
        </authorList>
    </citation>
    <scope>NUCLEOTIDE SEQUENCE [LARGE SCALE GENOMIC DNA]</scope>
    <source>
        <strain evidence="1">LZ3.2</strain>
        <tissue evidence="1">Leaf</tissue>
    </source>
</reference>
<gene>
    <name evidence="1" type="ORF">H5410_037545</name>
</gene>
<protein>
    <submittedName>
        <fullName evidence="1">Uncharacterized protein</fullName>
    </submittedName>
</protein>
<sequence length="62" mass="6866">MKWVELHGDHAGYDDAAIVSDIGSIEGRGYLLIVIFVDLRSEEIGQITFGHVESIVTSNIFM</sequence>
<accession>A0A9J5Y7G4</accession>
<dbReference type="Proteomes" id="UP000824120">
    <property type="component" value="Chromosome 7"/>
</dbReference>
<evidence type="ECO:0000313" key="2">
    <source>
        <dbReference type="Proteomes" id="UP000824120"/>
    </source>
</evidence>
<comment type="caution">
    <text evidence="1">The sequence shown here is derived from an EMBL/GenBank/DDBJ whole genome shotgun (WGS) entry which is preliminary data.</text>
</comment>
<dbReference type="EMBL" id="JACXVP010000007">
    <property type="protein sequence ID" value="KAG5596313.1"/>
    <property type="molecule type" value="Genomic_DNA"/>
</dbReference>
<keyword evidence="2" id="KW-1185">Reference proteome</keyword>
<dbReference type="OrthoDB" id="196847at2759"/>
<organism evidence="1 2">
    <name type="scientific">Solanum commersonii</name>
    <name type="common">Commerson's wild potato</name>
    <name type="synonym">Commerson's nightshade</name>
    <dbReference type="NCBI Taxonomy" id="4109"/>
    <lineage>
        <taxon>Eukaryota</taxon>
        <taxon>Viridiplantae</taxon>
        <taxon>Streptophyta</taxon>
        <taxon>Embryophyta</taxon>
        <taxon>Tracheophyta</taxon>
        <taxon>Spermatophyta</taxon>
        <taxon>Magnoliopsida</taxon>
        <taxon>eudicotyledons</taxon>
        <taxon>Gunneridae</taxon>
        <taxon>Pentapetalae</taxon>
        <taxon>asterids</taxon>
        <taxon>lamiids</taxon>
        <taxon>Solanales</taxon>
        <taxon>Solanaceae</taxon>
        <taxon>Solanoideae</taxon>
        <taxon>Solaneae</taxon>
        <taxon>Solanum</taxon>
    </lineage>
</organism>
<proteinExistence type="predicted"/>
<dbReference type="AlphaFoldDB" id="A0A9J5Y7G4"/>
<name>A0A9J5Y7G4_SOLCO</name>
<evidence type="ECO:0000313" key="1">
    <source>
        <dbReference type="EMBL" id="KAG5596313.1"/>
    </source>
</evidence>